<reference evidence="1 2" key="1">
    <citation type="journal article" date="2019" name="Nat. Plants">
        <title>Genome sequencing of Musa balbisiana reveals subgenome evolution and function divergence in polyploid bananas.</title>
        <authorList>
            <person name="Yao X."/>
        </authorList>
    </citation>
    <scope>NUCLEOTIDE SEQUENCE [LARGE SCALE GENOMIC DNA]</scope>
    <source>
        <strain evidence="2">cv. DH-PKW</strain>
        <tissue evidence="1">Leaves</tissue>
    </source>
</reference>
<evidence type="ECO:0000313" key="2">
    <source>
        <dbReference type="Proteomes" id="UP000317650"/>
    </source>
</evidence>
<proteinExistence type="predicted"/>
<protein>
    <submittedName>
        <fullName evidence="1">Uncharacterized protein</fullName>
    </submittedName>
</protein>
<gene>
    <name evidence="1" type="ORF">C4D60_Mb06t18300</name>
</gene>
<dbReference type="AlphaFoldDB" id="A0A4S8INZ4"/>
<sequence length="391" mass="43786">MKRASLMSDYNVTNEYEEQATLCDDPKVNFDATIEYDNTIQRELSYGRSDSKLMDVAKEHVEQAVITAWSDGFRMNIDETIESENAVEPEVSTDCSDLEPMDGMLCPASMKSFEERLYKETGAAVEDEDGSSVECLHTVSEKHPASQQNDEDMEISDTVGCQNSSGGYIDESEYNVAAEAWVEDLTSKLVSNPEVSVSENGNTICQMETTDTLRAHDRSQLTVETAGNVVDTCTASKKMEWRSVPGTTGYTLASPNKQEDININNAGDQEQFNSGHKETLVEGETLDDPKRCHVETIRMNGLLQQNSRVKTQQTLEVSADHSNSKCGREHRELSQTTGHDWMEEISQKLVDFRISSVRKASKLKLLKETKRGFDSKDPRLVEALKRHIQAQ</sequence>
<dbReference type="Proteomes" id="UP000317650">
    <property type="component" value="Chromosome 6"/>
</dbReference>
<organism evidence="1 2">
    <name type="scientific">Musa balbisiana</name>
    <name type="common">Banana</name>
    <dbReference type="NCBI Taxonomy" id="52838"/>
    <lineage>
        <taxon>Eukaryota</taxon>
        <taxon>Viridiplantae</taxon>
        <taxon>Streptophyta</taxon>
        <taxon>Embryophyta</taxon>
        <taxon>Tracheophyta</taxon>
        <taxon>Spermatophyta</taxon>
        <taxon>Magnoliopsida</taxon>
        <taxon>Liliopsida</taxon>
        <taxon>Zingiberales</taxon>
        <taxon>Musaceae</taxon>
        <taxon>Musa</taxon>
    </lineage>
</organism>
<evidence type="ECO:0000313" key="1">
    <source>
        <dbReference type="EMBL" id="THU50260.1"/>
    </source>
</evidence>
<keyword evidence="2" id="KW-1185">Reference proteome</keyword>
<accession>A0A4S8INZ4</accession>
<name>A0A4S8INZ4_MUSBA</name>
<comment type="caution">
    <text evidence="1">The sequence shown here is derived from an EMBL/GenBank/DDBJ whole genome shotgun (WGS) entry which is preliminary data.</text>
</comment>
<dbReference type="EMBL" id="PYDT01000009">
    <property type="protein sequence ID" value="THU50260.1"/>
    <property type="molecule type" value="Genomic_DNA"/>
</dbReference>